<dbReference type="eggNOG" id="ENOG50323TK">
    <property type="taxonomic scope" value="Bacteria"/>
</dbReference>
<protein>
    <recommendedName>
        <fullName evidence="3">TIGR04255 family protein</fullName>
    </recommendedName>
</protein>
<sequence>MSDSKRMSNAPVYYVLAQIKFTPVKAMKKYVDDIQDALRLQGYPLFESRDSTQIKFEFNAPGEPAQPAFETVQQWYLSDLNRTSGFVLGNDFITFHTTDYETHQPFIKELMKGMTVVMAYPKPALITRLGLRYLDAVLPDNGETIEQYLCDGLHGVDLDLKPIQSVNEMVFQTSVGPIISKGFIINRLHKIHGQLGFPPDMVPSGVDMLERFRTENVLWHGIIDTDHYVEGNVTPDIDVVEKQFTSLHSVVKGTFNKMISQYAIDKWS</sequence>
<dbReference type="EMBL" id="JRUQ01000097">
    <property type="protein sequence ID" value="KGT86454.1"/>
    <property type="molecule type" value="Genomic_DNA"/>
</dbReference>
<organism evidence="1 2">
    <name type="scientific">Erwinia typographi</name>
    <dbReference type="NCBI Taxonomy" id="371042"/>
    <lineage>
        <taxon>Bacteria</taxon>
        <taxon>Pseudomonadati</taxon>
        <taxon>Pseudomonadota</taxon>
        <taxon>Gammaproteobacteria</taxon>
        <taxon>Enterobacterales</taxon>
        <taxon>Erwiniaceae</taxon>
        <taxon>Erwinia</taxon>
    </lineage>
</organism>
<evidence type="ECO:0008006" key="3">
    <source>
        <dbReference type="Google" id="ProtNLM"/>
    </source>
</evidence>
<dbReference type="Proteomes" id="UP000030351">
    <property type="component" value="Unassembled WGS sequence"/>
</dbReference>
<dbReference type="InterPro" id="IPR026349">
    <property type="entry name" value="CHP04255"/>
</dbReference>
<dbReference type="STRING" id="371042.NG99_25770"/>
<reference evidence="1 2" key="1">
    <citation type="submission" date="2014-10" db="EMBL/GenBank/DDBJ databases">
        <title>Genome sequence of Erwinia typographi M043b.</title>
        <authorList>
            <person name="Chan K.-G."/>
            <person name="Tan W.-S."/>
        </authorList>
    </citation>
    <scope>NUCLEOTIDE SEQUENCE [LARGE SCALE GENOMIC DNA]</scope>
    <source>
        <strain evidence="1 2">M043b</strain>
    </source>
</reference>
<name>A0A0A3YLR9_9GAMM</name>
<dbReference type="AlphaFoldDB" id="A0A0A3YLR9"/>
<dbReference type="RefSeq" id="WP_034899371.1">
    <property type="nucleotide sequence ID" value="NZ_JRUQ01000097.1"/>
</dbReference>
<evidence type="ECO:0000313" key="2">
    <source>
        <dbReference type="Proteomes" id="UP000030351"/>
    </source>
</evidence>
<comment type="caution">
    <text evidence="1">The sequence shown here is derived from an EMBL/GenBank/DDBJ whole genome shotgun (WGS) entry which is preliminary data.</text>
</comment>
<evidence type="ECO:0000313" key="1">
    <source>
        <dbReference type="EMBL" id="KGT86454.1"/>
    </source>
</evidence>
<dbReference type="OrthoDB" id="9128512at2"/>
<accession>A0A0A3YLR9</accession>
<keyword evidence="2" id="KW-1185">Reference proteome</keyword>
<gene>
    <name evidence="1" type="ORF">NG99_25770</name>
</gene>
<dbReference type="NCBIfam" id="TIGR04255">
    <property type="entry name" value="sporadTIGR04255"/>
    <property type="match status" value="1"/>
</dbReference>
<proteinExistence type="predicted"/>